<gene>
    <name evidence="2" type="ORF">SASPL_143813</name>
</gene>
<keyword evidence="3" id="KW-1185">Reference proteome</keyword>
<reference evidence="2" key="2">
    <citation type="submission" date="2020-08" db="EMBL/GenBank/DDBJ databases">
        <title>Plant Genome Project.</title>
        <authorList>
            <person name="Zhang R.-G."/>
        </authorList>
    </citation>
    <scope>NUCLEOTIDE SEQUENCE</scope>
    <source>
        <strain evidence="2">Huo1</strain>
        <tissue evidence="2">Leaf</tissue>
    </source>
</reference>
<dbReference type="SUPFAM" id="SSF81383">
    <property type="entry name" value="F-box domain"/>
    <property type="match status" value="1"/>
</dbReference>
<dbReference type="AlphaFoldDB" id="A0A8X8WMA4"/>
<protein>
    <recommendedName>
        <fullName evidence="1">F-box domain-containing protein</fullName>
    </recommendedName>
</protein>
<dbReference type="InterPro" id="IPR001810">
    <property type="entry name" value="F-box_dom"/>
</dbReference>
<accession>A0A8X8WMA4</accession>
<name>A0A8X8WMA4_SALSN</name>
<proteinExistence type="predicted"/>
<feature type="domain" description="F-box" evidence="1">
    <location>
        <begin position="37"/>
        <end position="66"/>
    </location>
</feature>
<dbReference type="Proteomes" id="UP000298416">
    <property type="component" value="Unassembled WGS sequence"/>
</dbReference>
<comment type="caution">
    <text evidence="2">The sequence shown here is derived from an EMBL/GenBank/DDBJ whole genome shotgun (WGS) entry which is preliminary data.</text>
</comment>
<evidence type="ECO:0000259" key="1">
    <source>
        <dbReference type="Pfam" id="PF12937"/>
    </source>
</evidence>
<dbReference type="Pfam" id="PF12937">
    <property type="entry name" value="F-box-like"/>
    <property type="match status" value="1"/>
</dbReference>
<sequence length="121" mass="12980">MLHEILIAISPILTKLGLESPNNAELAASSKMDYSLSLPDECLACIFHYLSSVERKRGSAVCRCWLAVEGQSGNCLSLKAEAELAATSPTSSPTGGCRFSPRIAGIFRNSRAVLPALWRKG</sequence>
<organism evidence="2">
    <name type="scientific">Salvia splendens</name>
    <name type="common">Scarlet sage</name>
    <dbReference type="NCBI Taxonomy" id="180675"/>
    <lineage>
        <taxon>Eukaryota</taxon>
        <taxon>Viridiplantae</taxon>
        <taxon>Streptophyta</taxon>
        <taxon>Embryophyta</taxon>
        <taxon>Tracheophyta</taxon>
        <taxon>Spermatophyta</taxon>
        <taxon>Magnoliopsida</taxon>
        <taxon>eudicotyledons</taxon>
        <taxon>Gunneridae</taxon>
        <taxon>Pentapetalae</taxon>
        <taxon>asterids</taxon>
        <taxon>lamiids</taxon>
        <taxon>Lamiales</taxon>
        <taxon>Lamiaceae</taxon>
        <taxon>Nepetoideae</taxon>
        <taxon>Mentheae</taxon>
        <taxon>Salviinae</taxon>
        <taxon>Salvia</taxon>
        <taxon>Salvia subgen. Calosphace</taxon>
        <taxon>core Calosphace</taxon>
    </lineage>
</organism>
<reference evidence="2" key="1">
    <citation type="submission" date="2018-01" db="EMBL/GenBank/DDBJ databases">
        <authorList>
            <person name="Mao J.F."/>
        </authorList>
    </citation>
    <scope>NUCLEOTIDE SEQUENCE</scope>
    <source>
        <strain evidence="2">Huo1</strain>
        <tissue evidence="2">Leaf</tissue>
    </source>
</reference>
<dbReference type="EMBL" id="PNBA02000016">
    <property type="protein sequence ID" value="KAG6397643.1"/>
    <property type="molecule type" value="Genomic_DNA"/>
</dbReference>
<evidence type="ECO:0000313" key="2">
    <source>
        <dbReference type="EMBL" id="KAG6397643.1"/>
    </source>
</evidence>
<evidence type="ECO:0000313" key="3">
    <source>
        <dbReference type="Proteomes" id="UP000298416"/>
    </source>
</evidence>
<dbReference type="Gene3D" id="1.20.1280.50">
    <property type="match status" value="1"/>
</dbReference>
<dbReference type="InterPro" id="IPR036047">
    <property type="entry name" value="F-box-like_dom_sf"/>
</dbReference>